<dbReference type="AlphaFoldDB" id="A0A375J9Z0"/>
<accession>A0A375J9Z0</accession>
<feature type="region of interest" description="Disordered" evidence="1">
    <location>
        <begin position="85"/>
        <end position="123"/>
    </location>
</feature>
<dbReference type="EMBL" id="OVTA01000047">
    <property type="protein sequence ID" value="SPS01699.1"/>
    <property type="molecule type" value="Genomic_DNA"/>
</dbReference>
<sequence>MFDRLHFRQFAFVTKSVRQRAWQLQALPGSQPFIRSPVTGDRYARHLRRQGKARVKHHLRHHCPGRCGGLWRCPARRGRRVASGCRRRACAADHQPGRAHRRQPELAQGQSARPDPARRFHPA</sequence>
<name>A0A375J9Z0_9BURK</name>
<evidence type="ECO:0000256" key="1">
    <source>
        <dbReference type="SAM" id="MobiDB-lite"/>
    </source>
</evidence>
<dbReference type="Proteomes" id="UP000256805">
    <property type="component" value="Unassembled WGS sequence"/>
</dbReference>
<reference evidence="2 3" key="1">
    <citation type="submission" date="2018-01" db="EMBL/GenBank/DDBJ databases">
        <authorList>
            <person name="Gaut B.S."/>
            <person name="Morton B.R."/>
            <person name="Clegg M.T."/>
            <person name="Duvall M.R."/>
        </authorList>
    </citation>
    <scope>NUCLEOTIDE SEQUENCE [LARGE SCALE GENOMIC DNA]</scope>
    <source>
        <strain evidence="2">Cupriavidus taiwanensis cmp 52</strain>
    </source>
</reference>
<evidence type="ECO:0000313" key="2">
    <source>
        <dbReference type="EMBL" id="SPS01699.1"/>
    </source>
</evidence>
<evidence type="ECO:0000313" key="3">
    <source>
        <dbReference type="Proteomes" id="UP000256805"/>
    </source>
</evidence>
<gene>
    <name evidence="2" type="ORF">CBM2634_B60115</name>
</gene>
<proteinExistence type="predicted"/>
<protein>
    <submittedName>
        <fullName evidence="2">Uncharacterized protein</fullName>
    </submittedName>
</protein>
<organism evidence="2 3">
    <name type="scientific">Cupriavidus taiwanensis</name>
    <dbReference type="NCBI Taxonomy" id="164546"/>
    <lineage>
        <taxon>Bacteria</taxon>
        <taxon>Pseudomonadati</taxon>
        <taxon>Pseudomonadota</taxon>
        <taxon>Betaproteobacteria</taxon>
        <taxon>Burkholderiales</taxon>
        <taxon>Burkholderiaceae</taxon>
        <taxon>Cupriavidus</taxon>
    </lineage>
</organism>